<evidence type="ECO:0000256" key="4">
    <source>
        <dbReference type="SAM" id="MobiDB-lite"/>
    </source>
</evidence>
<dbReference type="Pfam" id="PF24900">
    <property type="entry name" value="TRASH_ZMYM4"/>
    <property type="match status" value="1"/>
</dbReference>
<feature type="compositionally biased region" description="Basic residues" evidence="4">
    <location>
        <begin position="1381"/>
        <end position="1393"/>
    </location>
</feature>
<dbReference type="InterPro" id="IPR057926">
    <property type="entry name" value="QRICH1_dom"/>
</dbReference>
<keyword evidence="7" id="KW-1185">Reference proteome</keyword>
<feature type="domain" description="TRASH" evidence="5">
    <location>
        <begin position="1015"/>
        <end position="1054"/>
    </location>
</feature>
<sequence length="1713" mass="190105">MSSEQEDLGPAVTVDASGDHVEETNELKSTANDNQEASAEDDKLLEENAMETAAEYKDIDSNADGKILVGNFEEQITQQDEDGIANAEGDRKEIEEAMEVEDVEGEDSKCDDQPEADNIGFSTRDVEMEPEQKTEDETQQPGTAEPEIAEPVPEEKQEVEEQDKYLTEAVEPDVLPESDELAQNAEVMEGDEVVNKDLDQQVQESRPEAEYDEHEGDDTSKVSGEMSEDFQVAVNESESRPEAENVEEGEDLDNDDLDLNEELSEQLLEDEEKSNENVEKNEMGINAVVADEKIENEAQLKLEGHDRAERDDSEERVGENPEADIEQMEDALLDTAENNEAEAAEGELTQDSQPEDLPETAEGTAKEPTEADVDFTVAQVDESQDIDAQAEYLVETEPEAEASKAGENETAEQVELGEELEQTENDEVQEAQGGDKGQPGADGRDEPEESGDQGREASHEAGDAEEDTEADKAAPGEREEPESEQMEVTAEDDTQVEDTANTEQPDEEPSVEPQQVEGRTESADAPDEQAEAIDDVLISENMENDEIEVKNVNSDENGASELSVGTEKSDEKVNEKSEASNDAPEAQKDLNDKETEEETQGSFIEVGETASNVPEAMETSSAALNKLDNTTEQSAAVNQVEVALNQSTALDQAENASNQLVVEDQTEDASSKNDQPVSIHFSSVNVKKEKMDEDKQTEGAGLKIVGVTSAVGLEEKDNQSTKESDKGDKSAEKSVESEKMEATVTHKNDMYNIVRNGDVKHLCDDNCFKRFRSNPTQYLRHAETSSDQNAANKADKPQAPVKPVSRETASEKLAAAKANEKLVQQTCSVCQLMNVRTSKPFLNWQGRDYCGEECLGKFQAGLSSNCSYCQSSIFQNNKTKYCCTVGNEVKHFCSLICNTEFSKRIKLCAFCNNDLSMKKDSFMAPVGDNALFKDFCSQTCLQSFEAKNKKDLELVGIQKGQTVPGAAVGTSSCTVCGKMSQIKHEFKLDSKLYRLCSDPCFSAFKYANKITMNNCDNCNACLFGDASSYQCVQFEGQQKRFCSFLCVNTFRGSNKKIVACAWCCAKKTNFDMIERVDANNKYQLFCSLNCLSLYRVNLQATSNQAVVCDQCRKFVPAQYHLTMSDASVRNFCSYGCVMQFQAQFQAPAKQAVGQQQQVVQVESAAAVAAAAAGGGKQQTTPASRNNGGKVVVNKNNSPDSFPIISNVVSLAAQGKQQEINIKTSTPVSVNSQQIPGIKPPLPKSMKNKSLLCKPITQTKATSCRPHTQTKETQTVPIPVPIFIPTTKKSANSILKQIKDIREKIPADPLEAELLMMADMVAGKEEMRSSSSEDEEEEVEPPAPPPPSQPQPVLSEEPHEEEEEYIPTSARNRRSRGGGSKRLSRSTPRRNPKRQKVETPPQYKEPTPTPSPQPAAPPPDANFHLKYTYGVNAFKHWVLLKNTQFEQASKPGQGKALKTFKSDILQCTADELNFSLCLFVKEVRKPNGEEYAVDRIQQYMYENGRIDNIFGDIWYDGFTEALNAILTKYEPRLNHSGIQQYLFENGRIDNIFSDFYFERFTECLNELLMRYEPKLNHEGQLVCRIEEEHLWESKQLGAHSPHVLLNSLVYFNTKFFMLKTSEEHLRLSFTHIMKHWKKTPSGRGSGTGANSGRSSIKNRNDTFYLVPERSCVPDSPVWYSTATLGIDHMAKMLNRIRLVREIQEAHLHTQPIFV</sequence>
<feature type="compositionally biased region" description="Acidic residues" evidence="4">
    <location>
        <begin position="479"/>
        <end position="496"/>
    </location>
</feature>
<evidence type="ECO:0000256" key="1">
    <source>
        <dbReference type="ARBA" id="ARBA00022499"/>
    </source>
</evidence>
<feature type="compositionally biased region" description="Polar residues" evidence="4">
    <location>
        <begin position="672"/>
        <end position="685"/>
    </location>
</feature>
<feature type="compositionally biased region" description="Acidic residues" evidence="4">
    <location>
        <begin position="321"/>
        <end position="345"/>
    </location>
</feature>
<feature type="compositionally biased region" description="Polar residues" evidence="4">
    <location>
        <begin position="618"/>
        <end position="628"/>
    </location>
</feature>
<dbReference type="InterPro" id="IPR021893">
    <property type="entry name" value="ZMYM2-like_C"/>
</dbReference>
<feature type="domain" description="TRASH" evidence="5">
    <location>
        <begin position="866"/>
        <end position="905"/>
    </location>
</feature>
<dbReference type="PANTHER" id="PTHR45736">
    <property type="entry name" value="ZINC FINGER MYM-TYPE PROTEIN"/>
    <property type="match status" value="1"/>
</dbReference>
<evidence type="ECO:0000313" key="6">
    <source>
        <dbReference type="EMBL" id="WAR08908.1"/>
    </source>
</evidence>
<feature type="region of interest" description="Disordered" evidence="4">
    <location>
        <begin position="74"/>
        <end position="628"/>
    </location>
</feature>
<dbReference type="Pfam" id="PF25561">
    <property type="entry name" value="QRICH1"/>
    <property type="match status" value="2"/>
</dbReference>
<dbReference type="InterPro" id="IPR051284">
    <property type="entry name" value="ZnF_MYMT-QRICH1"/>
</dbReference>
<feature type="domain" description="TRASH" evidence="5">
    <location>
        <begin position="973"/>
        <end position="1008"/>
    </location>
</feature>
<feature type="domain" description="TRASH" evidence="5">
    <location>
        <begin position="1108"/>
        <end position="1144"/>
    </location>
</feature>
<organism evidence="6 7">
    <name type="scientific">Mya arenaria</name>
    <name type="common">Soft-shell clam</name>
    <dbReference type="NCBI Taxonomy" id="6604"/>
    <lineage>
        <taxon>Eukaryota</taxon>
        <taxon>Metazoa</taxon>
        <taxon>Spiralia</taxon>
        <taxon>Lophotrochozoa</taxon>
        <taxon>Mollusca</taxon>
        <taxon>Bivalvia</taxon>
        <taxon>Autobranchia</taxon>
        <taxon>Heteroconchia</taxon>
        <taxon>Euheterodonta</taxon>
        <taxon>Imparidentia</taxon>
        <taxon>Neoheterodontei</taxon>
        <taxon>Myida</taxon>
        <taxon>Myoidea</taxon>
        <taxon>Myidae</taxon>
        <taxon>Mya</taxon>
    </lineage>
</organism>
<dbReference type="Proteomes" id="UP001164746">
    <property type="component" value="Chromosome 6"/>
</dbReference>
<dbReference type="Pfam" id="PF12012">
    <property type="entry name" value="DUF3504"/>
    <property type="match status" value="2"/>
</dbReference>
<reference evidence="6" key="1">
    <citation type="submission" date="2022-11" db="EMBL/GenBank/DDBJ databases">
        <title>Centuries of genome instability and evolution in soft-shell clam transmissible cancer (bioRxiv).</title>
        <authorList>
            <person name="Hart S.F.M."/>
            <person name="Yonemitsu M.A."/>
            <person name="Giersch R.M."/>
            <person name="Beal B.F."/>
            <person name="Arriagada G."/>
            <person name="Davis B.W."/>
            <person name="Ostrander E.A."/>
            <person name="Goff S.P."/>
            <person name="Metzger M.J."/>
        </authorList>
    </citation>
    <scope>NUCLEOTIDE SEQUENCE</scope>
    <source>
        <strain evidence="6">MELC-2E11</strain>
        <tissue evidence="6">Siphon/mantle</tissue>
    </source>
</reference>
<name>A0ABY7EFW2_MYAAR</name>
<dbReference type="InterPro" id="IPR011017">
    <property type="entry name" value="TRASH_dom"/>
</dbReference>
<feature type="domain" description="TRASH" evidence="5">
    <location>
        <begin position="1060"/>
        <end position="1098"/>
    </location>
</feature>
<feature type="compositionally biased region" description="Basic and acidic residues" evidence="4">
    <location>
        <begin position="686"/>
        <end position="697"/>
    </location>
</feature>
<feature type="compositionally biased region" description="Acidic residues" evidence="4">
    <location>
        <begin position="244"/>
        <end position="273"/>
    </location>
</feature>
<feature type="compositionally biased region" description="Polar residues" evidence="4">
    <location>
        <begin position="27"/>
        <end position="37"/>
    </location>
</feature>
<evidence type="ECO:0000256" key="3">
    <source>
        <dbReference type="ARBA" id="ARBA00022843"/>
    </source>
</evidence>
<proteinExistence type="predicted"/>
<feature type="domain" description="TRASH" evidence="5">
    <location>
        <begin position="908"/>
        <end position="948"/>
    </location>
</feature>
<feature type="compositionally biased region" description="Basic and acidic residues" evidence="4">
    <location>
        <begin position="124"/>
        <end position="136"/>
    </location>
</feature>
<feature type="compositionally biased region" description="Basic and acidic residues" evidence="4">
    <location>
        <begin position="713"/>
        <end position="742"/>
    </location>
</feature>
<feature type="region of interest" description="Disordered" evidence="4">
    <location>
        <begin position="1"/>
        <end position="44"/>
    </location>
</feature>
<feature type="compositionally biased region" description="Basic and acidic residues" evidence="4">
    <location>
        <begin position="567"/>
        <end position="593"/>
    </location>
</feature>
<dbReference type="EMBL" id="CP111017">
    <property type="protein sequence ID" value="WAR08908.1"/>
    <property type="molecule type" value="Genomic_DNA"/>
</dbReference>
<feature type="compositionally biased region" description="Pro residues" evidence="4">
    <location>
        <begin position="1340"/>
        <end position="1349"/>
    </location>
</feature>
<keyword evidence="2" id="KW-0597">Phosphoprotein</keyword>
<feature type="compositionally biased region" description="Basic and acidic residues" evidence="4">
    <location>
        <begin position="290"/>
        <end position="319"/>
    </location>
</feature>
<evidence type="ECO:0000256" key="2">
    <source>
        <dbReference type="ARBA" id="ARBA00022553"/>
    </source>
</evidence>
<feature type="compositionally biased region" description="Pro residues" evidence="4">
    <location>
        <begin position="1406"/>
        <end position="1419"/>
    </location>
</feature>
<feature type="compositionally biased region" description="Basic and acidic residues" evidence="4">
    <location>
        <begin position="193"/>
        <end position="209"/>
    </location>
</feature>
<feature type="compositionally biased region" description="Basic and acidic residues" evidence="4">
    <location>
        <begin position="17"/>
        <end position="26"/>
    </location>
</feature>
<dbReference type="SMART" id="SM00746">
    <property type="entry name" value="TRASH"/>
    <property type="match status" value="8"/>
</dbReference>
<keyword evidence="1" id="KW-1017">Isopeptide bond</keyword>
<protein>
    <submittedName>
        <fullName evidence="6">ZMYM2-like protein</fullName>
    </submittedName>
</protein>
<feature type="compositionally biased region" description="Acidic residues" evidence="4">
    <location>
        <begin position="96"/>
        <end position="105"/>
    </location>
</feature>
<gene>
    <name evidence="6" type="ORF">MAR_018866</name>
</gene>
<feature type="region of interest" description="Disordered" evidence="4">
    <location>
        <begin position="648"/>
        <end position="742"/>
    </location>
</feature>
<feature type="region of interest" description="Disordered" evidence="4">
    <location>
        <begin position="781"/>
        <end position="809"/>
    </location>
</feature>
<evidence type="ECO:0000259" key="5">
    <source>
        <dbReference type="SMART" id="SM00746"/>
    </source>
</evidence>
<feature type="compositionally biased region" description="Polar residues" evidence="4">
    <location>
        <begin position="648"/>
        <end position="660"/>
    </location>
</feature>
<feature type="compositionally biased region" description="Acidic residues" evidence="4">
    <location>
        <begin position="524"/>
        <end position="534"/>
    </location>
</feature>
<feature type="domain" description="TRASH" evidence="5">
    <location>
        <begin position="827"/>
        <end position="862"/>
    </location>
</feature>
<evidence type="ECO:0000313" key="7">
    <source>
        <dbReference type="Proteomes" id="UP001164746"/>
    </source>
</evidence>
<dbReference type="PANTHER" id="PTHR45736:SF1">
    <property type="entry name" value="WITHOUT CHILDREN, ISOFORM B"/>
    <property type="match status" value="1"/>
</dbReference>
<feature type="compositionally biased region" description="Acidic residues" evidence="4">
    <location>
        <begin position="409"/>
        <end position="429"/>
    </location>
</feature>
<feature type="compositionally biased region" description="Basic and acidic residues" evidence="4">
    <location>
        <begin position="452"/>
        <end position="462"/>
    </location>
</feature>
<accession>A0ABY7EFW2</accession>
<feature type="compositionally biased region" description="Acidic residues" evidence="4">
    <location>
        <begin position="170"/>
        <end position="180"/>
    </location>
</feature>
<feature type="domain" description="TRASH" evidence="5">
    <location>
        <begin position="747"/>
        <end position="775"/>
    </location>
</feature>
<feature type="region of interest" description="Disordered" evidence="4">
    <location>
        <begin position="1323"/>
        <end position="1420"/>
    </location>
</feature>
<keyword evidence="3" id="KW-0832">Ubl conjugation</keyword>